<proteinExistence type="predicted"/>
<keyword evidence="5" id="KW-1185">Reference proteome</keyword>
<name>A0ABP7KTS3_9ACTN</name>
<dbReference type="InterPro" id="IPR027806">
    <property type="entry name" value="HARBI1_dom"/>
</dbReference>
<keyword evidence="2" id="KW-0479">Metal-binding</keyword>
<dbReference type="Proteomes" id="UP001501563">
    <property type="component" value="Unassembled WGS sequence"/>
</dbReference>
<protein>
    <recommendedName>
        <fullName evidence="3">DDE Tnp4 domain-containing protein</fullName>
    </recommendedName>
</protein>
<evidence type="ECO:0000256" key="1">
    <source>
        <dbReference type="ARBA" id="ARBA00001968"/>
    </source>
</evidence>
<evidence type="ECO:0000256" key="2">
    <source>
        <dbReference type="ARBA" id="ARBA00022723"/>
    </source>
</evidence>
<feature type="domain" description="DDE Tnp4" evidence="3">
    <location>
        <begin position="18"/>
        <end position="97"/>
    </location>
</feature>
<gene>
    <name evidence="4" type="ORF">GCM10022207_63980</name>
</gene>
<evidence type="ECO:0000313" key="5">
    <source>
        <dbReference type="Proteomes" id="UP001501563"/>
    </source>
</evidence>
<comment type="caution">
    <text evidence="4">The sequence shown here is derived from an EMBL/GenBank/DDBJ whole genome shotgun (WGS) entry which is preliminary data.</text>
</comment>
<organism evidence="4 5">
    <name type="scientific">Streptomyces lannensis</name>
    <dbReference type="NCBI Taxonomy" id="766498"/>
    <lineage>
        <taxon>Bacteria</taxon>
        <taxon>Bacillati</taxon>
        <taxon>Actinomycetota</taxon>
        <taxon>Actinomycetes</taxon>
        <taxon>Kitasatosporales</taxon>
        <taxon>Streptomycetaceae</taxon>
        <taxon>Streptomyces</taxon>
    </lineage>
</organism>
<evidence type="ECO:0000259" key="3">
    <source>
        <dbReference type="Pfam" id="PF13359"/>
    </source>
</evidence>
<dbReference type="EMBL" id="BAAAZA010000023">
    <property type="protein sequence ID" value="GAA3887777.1"/>
    <property type="molecule type" value="Genomic_DNA"/>
</dbReference>
<evidence type="ECO:0000313" key="4">
    <source>
        <dbReference type="EMBL" id="GAA3887777.1"/>
    </source>
</evidence>
<accession>A0ABP7KTS3</accession>
<reference evidence="5" key="1">
    <citation type="journal article" date="2019" name="Int. J. Syst. Evol. Microbiol.">
        <title>The Global Catalogue of Microorganisms (GCM) 10K type strain sequencing project: providing services to taxonomists for standard genome sequencing and annotation.</title>
        <authorList>
            <consortium name="The Broad Institute Genomics Platform"/>
            <consortium name="The Broad Institute Genome Sequencing Center for Infectious Disease"/>
            <person name="Wu L."/>
            <person name="Ma J."/>
        </authorList>
    </citation>
    <scope>NUCLEOTIDE SEQUENCE [LARGE SCALE GENOMIC DNA]</scope>
    <source>
        <strain evidence="5">JCM 16578</strain>
    </source>
</reference>
<comment type="cofactor">
    <cofactor evidence="1">
        <name>a divalent metal cation</name>
        <dbReference type="ChEBI" id="CHEBI:60240"/>
    </cofactor>
</comment>
<sequence>MVIDANSRLAVATGHPLSGIRNDCLAFTESGVERACRGAPGVADSGYQGTRLRIPHRTQRGQDRLSLRQGAENAVHRRARARVEHALSRLKKRKVLRDCRHKTASITSCLARRAWTT</sequence>
<dbReference type="Pfam" id="PF13359">
    <property type="entry name" value="DDE_Tnp_4"/>
    <property type="match status" value="1"/>
</dbReference>